<feature type="non-terminal residue" evidence="1">
    <location>
        <position position="1"/>
    </location>
</feature>
<protein>
    <submittedName>
        <fullName evidence="1">Uncharacterized protein</fullName>
    </submittedName>
</protein>
<evidence type="ECO:0000313" key="2">
    <source>
        <dbReference type="Proteomes" id="UP000265520"/>
    </source>
</evidence>
<keyword evidence="2" id="KW-1185">Reference proteome</keyword>
<accession>A0A392SYD9</accession>
<dbReference type="Proteomes" id="UP000265520">
    <property type="component" value="Unassembled WGS sequence"/>
</dbReference>
<dbReference type="AlphaFoldDB" id="A0A392SYD9"/>
<reference evidence="1 2" key="1">
    <citation type="journal article" date="2018" name="Front. Plant Sci.">
        <title>Red Clover (Trifolium pratense) and Zigzag Clover (T. medium) - A Picture of Genomic Similarities and Differences.</title>
        <authorList>
            <person name="Dluhosova J."/>
            <person name="Istvanek J."/>
            <person name="Nedelnik J."/>
            <person name="Repkova J."/>
        </authorList>
    </citation>
    <scope>NUCLEOTIDE SEQUENCE [LARGE SCALE GENOMIC DNA]</scope>
    <source>
        <strain evidence="2">cv. 10/8</strain>
        <tissue evidence="1">Leaf</tissue>
    </source>
</reference>
<evidence type="ECO:0000313" key="1">
    <source>
        <dbReference type="EMBL" id="MCI53843.1"/>
    </source>
</evidence>
<comment type="caution">
    <text evidence="1">The sequence shown here is derived from an EMBL/GenBank/DDBJ whole genome shotgun (WGS) entry which is preliminary data.</text>
</comment>
<dbReference type="EMBL" id="LXQA010469829">
    <property type="protein sequence ID" value="MCI53843.1"/>
    <property type="molecule type" value="Genomic_DNA"/>
</dbReference>
<sequence>PLPVVSVVDQTAQNNDTNEDEIVIIDASVFNQSKKEEANDAIASPVEQTTSVLPCPRIAATVPAMPAPVTISSSYVNDEIVHGEAATVNFVLQLVD</sequence>
<proteinExistence type="predicted"/>
<organism evidence="1 2">
    <name type="scientific">Trifolium medium</name>
    <dbReference type="NCBI Taxonomy" id="97028"/>
    <lineage>
        <taxon>Eukaryota</taxon>
        <taxon>Viridiplantae</taxon>
        <taxon>Streptophyta</taxon>
        <taxon>Embryophyta</taxon>
        <taxon>Tracheophyta</taxon>
        <taxon>Spermatophyta</taxon>
        <taxon>Magnoliopsida</taxon>
        <taxon>eudicotyledons</taxon>
        <taxon>Gunneridae</taxon>
        <taxon>Pentapetalae</taxon>
        <taxon>rosids</taxon>
        <taxon>fabids</taxon>
        <taxon>Fabales</taxon>
        <taxon>Fabaceae</taxon>
        <taxon>Papilionoideae</taxon>
        <taxon>50 kb inversion clade</taxon>
        <taxon>NPAAA clade</taxon>
        <taxon>Hologalegina</taxon>
        <taxon>IRL clade</taxon>
        <taxon>Trifolieae</taxon>
        <taxon>Trifolium</taxon>
    </lineage>
</organism>
<name>A0A392SYD9_9FABA</name>
<feature type="non-terminal residue" evidence="1">
    <location>
        <position position="96"/>
    </location>
</feature>